<evidence type="ECO:0000256" key="2">
    <source>
        <dbReference type="ARBA" id="ARBA00023239"/>
    </source>
</evidence>
<dbReference type="EMBL" id="UINC01000539">
    <property type="protein sequence ID" value="SUZ57052.1"/>
    <property type="molecule type" value="Genomic_DNA"/>
</dbReference>
<reference evidence="4" key="1">
    <citation type="submission" date="2018-05" db="EMBL/GenBank/DDBJ databases">
        <authorList>
            <person name="Lanie J.A."/>
            <person name="Ng W.-L."/>
            <person name="Kazmierczak K.M."/>
            <person name="Andrzejewski T.M."/>
            <person name="Davidsen T.M."/>
            <person name="Wayne K.J."/>
            <person name="Tettelin H."/>
            <person name="Glass J.I."/>
            <person name="Rusch D."/>
            <person name="Podicherti R."/>
            <person name="Tsui H.-C.T."/>
            <person name="Winkler M.E."/>
        </authorList>
    </citation>
    <scope>NUCLEOTIDE SEQUENCE</scope>
</reference>
<dbReference type="PANTHER" id="PTHR28004">
    <property type="entry name" value="ZGC:162816-RELATED"/>
    <property type="match status" value="1"/>
</dbReference>
<accession>A0A381NR35</accession>
<dbReference type="PANTHER" id="PTHR28004:SF2">
    <property type="entry name" value="D-SERINE DEHYDRATASE"/>
    <property type="match status" value="1"/>
</dbReference>
<keyword evidence="2" id="KW-0456">Lyase</keyword>
<dbReference type="Gene3D" id="3.20.20.10">
    <property type="entry name" value="Alanine racemase"/>
    <property type="match status" value="1"/>
</dbReference>
<dbReference type="InterPro" id="IPR026956">
    <property type="entry name" value="D-ser_dehydrat-like_dom"/>
</dbReference>
<protein>
    <recommendedName>
        <fullName evidence="3">D-serine dehydratase-like domain-containing protein</fullName>
    </recommendedName>
</protein>
<dbReference type="InterPro" id="IPR051466">
    <property type="entry name" value="D-amino_acid_metab_enzyme"/>
</dbReference>
<dbReference type="Pfam" id="PF01168">
    <property type="entry name" value="Ala_racemase_N"/>
    <property type="match status" value="1"/>
</dbReference>
<evidence type="ECO:0000313" key="4">
    <source>
        <dbReference type="EMBL" id="SUZ57052.1"/>
    </source>
</evidence>
<dbReference type="GO" id="GO:0036088">
    <property type="term" value="P:D-serine catabolic process"/>
    <property type="evidence" value="ECO:0007669"/>
    <property type="project" value="TreeGrafter"/>
</dbReference>
<dbReference type="InterPro" id="IPR001608">
    <property type="entry name" value="Ala_racemase_N"/>
</dbReference>
<dbReference type="InterPro" id="IPR042208">
    <property type="entry name" value="D-ser_dehydrat-like_sf"/>
</dbReference>
<dbReference type="Pfam" id="PF14031">
    <property type="entry name" value="D-ser_dehydrat"/>
    <property type="match status" value="1"/>
</dbReference>
<dbReference type="AlphaFoldDB" id="A0A381NR35"/>
<dbReference type="Gene3D" id="2.40.37.20">
    <property type="entry name" value="D-serine dehydratase-like domain"/>
    <property type="match status" value="1"/>
</dbReference>
<dbReference type="InterPro" id="IPR029066">
    <property type="entry name" value="PLP-binding_barrel"/>
</dbReference>
<organism evidence="4">
    <name type="scientific">marine metagenome</name>
    <dbReference type="NCBI Taxonomy" id="408172"/>
    <lineage>
        <taxon>unclassified sequences</taxon>
        <taxon>metagenomes</taxon>
        <taxon>ecological metagenomes</taxon>
    </lineage>
</organism>
<feature type="domain" description="D-serine dehydratase-like" evidence="3">
    <location>
        <begin position="181"/>
        <end position="274"/>
    </location>
</feature>
<dbReference type="GO" id="GO:0008721">
    <property type="term" value="F:D-serine ammonia-lyase activity"/>
    <property type="evidence" value="ECO:0007669"/>
    <property type="project" value="TreeGrafter"/>
</dbReference>
<gene>
    <name evidence="4" type="ORF">METZ01_LOCUS9906</name>
</gene>
<dbReference type="SUPFAM" id="SSF51419">
    <property type="entry name" value="PLP-binding barrel"/>
    <property type="match status" value="1"/>
</dbReference>
<comment type="similarity">
    <text evidence="1">Belongs to the DSD1 family.</text>
</comment>
<name>A0A381NR35_9ZZZZ</name>
<sequence length="300" mass="32263">MSTVTQDLLLAYPPVGSPKLKRLTQLPRELDLKVALDSAQVLEPLAAASTSAGRRVGILIERDVGLGRVGVQSVEEVVQLARLAQQLDGVDFRGLMFYPGQIRMAEIEQDAHVREVSALVEEMTIALSAAGLVPEIVSGGSTPTLWRSHNYGGITEIRSGSSIFFDLEALKVGVASHDDLAYTVLTTVVSTAVHGGAVVDAGSKALSKEVRSAEGDFGVLFDRPEVTVKALNEEHGVLDLSRTDWEPTIGEQVRIIPNHVCVSVNLQDSLLAQDGDTHVMLNLEARGRSLWVEDSALNTH</sequence>
<evidence type="ECO:0000256" key="1">
    <source>
        <dbReference type="ARBA" id="ARBA00005323"/>
    </source>
</evidence>
<evidence type="ECO:0000259" key="3">
    <source>
        <dbReference type="SMART" id="SM01119"/>
    </source>
</evidence>
<dbReference type="SMART" id="SM01119">
    <property type="entry name" value="D-ser_dehydrat"/>
    <property type="match status" value="1"/>
</dbReference>
<proteinExistence type="inferred from homology"/>